<evidence type="ECO:0000259" key="1">
    <source>
        <dbReference type="Pfam" id="PF06983"/>
    </source>
</evidence>
<dbReference type="CDD" id="cd06588">
    <property type="entry name" value="PhnB_like"/>
    <property type="match status" value="1"/>
</dbReference>
<dbReference type="OrthoDB" id="9806473at2"/>
<dbReference type="InterPro" id="IPR028973">
    <property type="entry name" value="PhnB-like"/>
</dbReference>
<dbReference type="Proteomes" id="UP000319210">
    <property type="component" value="Unassembled WGS sequence"/>
</dbReference>
<dbReference type="SUPFAM" id="SSF54593">
    <property type="entry name" value="Glyoxalase/Bleomycin resistance protein/Dihydroxybiphenyl dioxygenase"/>
    <property type="match status" value="1"/>
</dbReference>
<dbReference type="EMBL" id="BJMM01000029">
    <property type="protein sequence ID" value="GEB52250.1"/>
    <property type="molecule type" value="Genomic_DNA"/>
</dbReference>
<feature type="domain" description="PhnB-like" evidence="1">
    <location>
        <begin position="5"/>
        <end position="120"/>
    </location>
</feature>
<keyword evidence="3" id="KW-1185">Reference proteome</keyword>
<gene>
    <name evidence="2" type="ORF">SCA03_48010</name>
</gene>
<reference evidence="2 3" key="1">
    <citation type="submission" date="2019-06" db="EMBL/GenBank/DDBJ databases">
        <title>Whole genome shotgun sequence of Streptomyces cacaoi subsp. cacaoi NBRC 12748.</title>
        <authorList>
            <person name="Hosoyama A."/>
            <person name="Uohara A."/>
            <person name="Ohji S."/>
            <person name="Ichikawa N."/>
        </authorList>
    </citation>
    <scope>NUCLEOTIDE SEQUENCE [LARGE SCALE GENOMIC DNA]</scope>
    <source>
        <strain evidence="2 3">NBRC 12748</strain>
    </source>
</reference>
<dbReference type="InterPro" id="IPR009725">
    <property type="entry name" value="3_dmu_93_MTrfase"/>
</dbReference>
<protein>
    <submittedName>
        <fullName evidence="2">VOC family protein</fullName>
    </submittedName>
</protein>
<sequence length="160" mass="17816">MPQWQKITTCLWFKDEAEEAVDFYLPLFDDSRVTDVQRYGEAGPGEPGTVVTIAFELAGQEFLALNGGTDFPFTEAVSLIVNCDSQREVDTLWEKLTADGGQEVQCGWLKDKYGLSWQITPRRLTELLADPDPAASARVMRAMLGMKKIDIATLESAHRG</sequence>
<proteinExistence type="predicted"/>
<evidence type="ECO:0000313" key="3">
    <source>
        <dbReference type="Proteomes" id="UP000319210"/>
    </source>
</evidence>
<dbReference type="RefSeq" id="WP_086818365.1">
    <property type="nucleotide sequence ID" value="NZ_BJMM01000029.1"/>
</dbReference>
<dbReference type="Pfam" id="PF06983">
    <property type="entry name" value="3-dmu-9_3-mt"/>
    <property type="match status" value="1"/>
</dbReference>
<comment type="caution">
    <text evidence="2">The sequence shown here is derived from an EMBL/GenBank/DDBJ whole genome shotgun (WGS) entry which is preliminary data.</text>
</comment>
<dbReference type="Gene3D" id="3.10.180.10">
    <property type="entry name" value="2,3-Dihydroxybiphenyl 1,2-Dioxygenase, domain 1"/>
    <property type="match status" value="1"/>
</dbReference>
<dbReference type="AlphaFoldDB" id="A0A4Y3R8T9"/>
<dbReference type="PANTHER" id="PTHR33990">
    <property type="entry name" value="PROTEIN YJDN-RELATED"/>
    <property type="match status" value="1"/>
</dbReference>
<dbReference type="PANTHER" id="PTHR33990:SF2">
    <property type="entry name" value="PHNB-LIKE DOMAIN-CONTAINING PROTEIN"/>
    <property type="match status" value="1"/>
</dbReference>
<dbReference type="InterPro" id="IPR029068">
    <property type="entry name" value="Glyas_Bleomycin-R_OHBP_Dase"/>
</dbReference>
<dbReference type="PIRSF" id="PIRSF021700">
    <property type="entry name" value="3_dmu_93_MTrfase"/>
    <property type="match status" value="1"/>
</dbReference>
<accession>A0A4Y3R8T9</accession>
<evidence type="ECO:0000313" key="2">
    <source>
        <dbReference type="EMBL" id="GEB52250.1"/>
    </source>
</evidence>
<organism evidence="2 3">
    <name type="scientific">Streptomyces cacaoi</name>
    <dbReference type="NCBI Taxonomy" id="1898"/>
    <lineage>
        <taxon>Bacteria</taxon>
        <taxon>Bacillati</taxon>
        <taxon>Actinomycetota</taxon>
        <taxon>Actinomycetes</taxon>
        <taxon>Kitasatosporales</taxon>
        <taxon>Streptomycetaceae</taxon>
        <taxon>Streptomyces</taxon>
    </lineage>
</organism>
<name>A0A4Y3R8T9_STRCI</name>